<evidence type="ECO:0000313" key="4">
    <source>
        <dbReference type="Proteomes" id="UP000054845"/>
    </source>
</evidence>
<evidence type="ECO:0000313" key="3">
    <source>
        <dbReference type="EMBL" id="CEH13198.1"/>
    </source>
</evidence>
<keyword evidence="2" id="KW-0472">Membrane</keyword>
<name>A0A0P1BCG3_9BASI</name>
<organism evidence="3 4">
    <name type="scientific">Ceraceosorus bombacis</name>
    <dbReference type="NCBI Taxonomy" id="401625"/>
    <lineage>
        <taxon>Eukaryota</taxon>
        <taxon>Fungi</taxon>
        <taxon>Dikarya</taxon>
        <taxon>Basidiomycota</taxon>
        <taxon>Ustilaginomycotina</taxon>
        <taxon>Exobasidiomycetes</taxon>
        <taxon>Ceraceosorales</taxon>
        <taxon>Ceraceosoraceae</taxon>
        <taxon>Ceraceosorus</taxon>
    </lineage>
</organism>
<sequence length="72" mass="8000">MVKSNRSRYLLTFVTVTSTIVISVIPLFSLTVHVLSIQTDQCHPRTTLPGLKSPELKHPSHDQPASQECDTV</sequence>
<feature type="region of interest" description="Disordered" evidence="1">
    <location>
        <begin position="46"/>
        <end position="72"/>
    </location>
</feature>
<dbReference type="Proteomes" id="UP000054845">
    <property type="component" value="Unassembled WGS sequence"/>
</dbReference>
<accession>A0A0P1BCG3</accession>
<dbReference type="AlphaFoldDB" id="A0A0P1BCG3"/>
<evidence type="ECO:0000256" key="1">
    <source>
        <dbReference type="SAM" id="MobiDB-lite"/>
    </source>
</evidence>
<feature type="compositionally biased region" description="Polar residues" evidence="1">
    <location>
        <begin position="63"/>
        <end position="72"/>
    </location>
</feature>
<evidence type="ECO:0000256" key="2">
    <source>
        <dbReference type="SAM" id="Phobius"/>
    </source>
</evidence>
<reference evidence="3 4" key="1">
    <citation type="submission" date="2014-09" db="EMBL/GenBank/DDBJ databases">
        <authorList>
            <person name="Magalhaes I.L.F."/>
            <person name="Oliveira U."/>
            <person name="Santos F.R."/>
            <person name="Vidigal T.H.D.A."/>
            <person name="Brescovit A.D."/>
            <person name="Santos A.J."/>
        </authorList>
    </citation>
    <scope>NUCLEOTIDE SEQUENCE [LARGE SCALE GENOMIC DNA]</scope>
</reference>
<keyword evidence="2" id="KW-0812">Transmembrane</keyword>
<dbReference type="EMBL" id="CCYA01000206">
    <property type="protein sequence ID" value="CEH13198.1"/>
    <property type="molecule type" value="Genomic_DNA"/>
</dbReference>
<protein>
    <submittedName>
        <fullName evidence="3">Uncharacterized protein</fullName>
    </submittedName>
</protein>
<keyword evidence="2" id="KW-1133">Transmembrane helix</keyword>
<keyword evidence="4" id="KW-1185">Reference proteome</keyword>
<feature type="transmembrane region" description="Helical" evidence="2">
    <location>
        <begin position="9"/>
        <end position="35"/>
    </location>
</feature>
<proteinExistence type="predicted"/>